<evidence type="ECO:0000256" key="3">
    <source>
        <dbReference type="ARBA" id="ARBA00023098"/>
    </source>
</evidence>
<dbReference type="GO" id="GO:0016042">
    <property type="term" value="P:lipid catabolic process"/>
    <property type="evidence" value="ECO:0007669"/>
    <property type="project" value="UniProtKB-KW"/>
</dbReference>
<keyword evidence="1 4" id="KW-0378">Hydrolase</keyword>
<dbReference type="Pfam" id="PF03403">
    <property type="entry name" value="PAF-AH_p_II"/>
    <property type="match status" value="2"/>
</dbReference>
<dbReference type="PANTHER" id="PTHR10272:SF0">
    <property type="entry name" value="PLATELET-ACTIVATING FACTOR ACETYLHYDROLASE"/>
    <property type="match status" value="1"/>
</dbReference>
<dbReference type="SUPFAM" id="SSF53474">
    <property type="entry name" value="alpha/beta-Hydrolases"/>
    <property type="match status" value="1"/>
</dbReference>
<gene>
    <name evidence="4" type="ORF">SAMN05421835_102136</name>
</gene>
<reference evidence="4 5" key="1">
    <citation type="submission" date="2016-10" db="EMBL/GenBank/DDBJ databases">
        <authorList>
            <person name="de Groot N.N."/>
        </authorList>
    </citation>
    <scope>NUCLEOTIDE SEQUENCE [LARGE SCALE GENOMIC DNA]</scope>
    <source>
        <strain evidence="4 5">DSM 44468</strain>
    </source>
</reference>
<evidence type="ECO:0000313" key="5">
    <source>
        <dbReference type="Proteomes" id="UP000199025"/>
    </source>
</evidence>
<dbReference type="Gene3D" id="3.40.50.1820">
    <property type="entry name" value="alpha/beta hydrolase"/>
    <property type="match status" value="1"/>
</dbReference>
<evidence type="ECO:0000313" key="4">
    <source>
        <dbReference type="EMBL" id="SFI90768.1"/>
    </source>
</evidence>
<protein>
    <submittedName>
        <fullName evidence="4">Platelet-activating factor acetylhydrolase, isoform II</fullName>
    </submittedName>
</protein>
<name>A0A1I3M1D1_9PSEU</name>
<dbReference type="Proteomes" id="UP000199025">
    <property type="component" value="Unassembled WGS sequence"/>
</dbReference>
<dbReference type="GO" id="GO:0003847">
    <property type="term" value="F:1-alkyl-2-acetylglycerophosphocholine esterase activity"/>
    <property type="evidence" value="ECO:0007669"/>
    <property type="project" value="TreeGrafter"/>
</dbReference>
<sequence length="347" mass="36588">MTAVATLGPVTPIALRLPEPTGPHPVGARALHLVDHARSDPWLPVEQPRELMLTLWFPAAAPGTRRNGYLTPLESELVLRAGHVVGLPPDVLSTTRTHAYDDVPVADRTGPLVLLSPGFGKPRAILSGLAEELASHGYLVAGIDHTHESAATTFPDGRLATCLAGNSRRNGAFWEKLVAGRAADASFVLDELTRDLEPSGIAMAGHSVGGASALTAVSADPRIQAGVNIDGTVYPALLEPGLATPFLFMGRAAQYTRGSGPAADTWETAWALLTGWKRWYTVRGALHGSFTDIGLLGEQAGLDAGAALPADRVSRLTRDHVRAFLDLHLLGKPAPLLESEELVHAGA</sequence>
<dbReference type="InterPro" id="IPR029058">
    <property type="entry name" value="AB_hydrolase_fold"/>
</dbReference>
<evidence type="ECO:0000256" key="2">
    <source>
        <dbReference type="ARBA" id="ARBA00022963"/>
    </source>
</evidence>
<dbReference type="STRING" id="115433.SAMN05421835_102136"/>
<dbReference type="AlphaFoldDB" id="A0A1I3M1D1"/>
<accession>A0A1I3M1D1</accession>
<keyword evidence="5" id="KW-1185">Reference proteome</keyword>
<organism evidence="4 5">
    <name type="scientific">Amycolatopsis sacchari</name>
    <dbReference type="NCBI Taxonomy" id="115433"/>
    <lineage>
        <taxon>Bacteria</taxon>
        <taxon>Bacillati</taxon>
        <taxon>Actinomycetota</taxon>
        <taxon>Actinomycetes</taxon>
        <taxon>Pseudonocardiales</taxon>
        <taxon>Pseudonocardiaceae</taxon>
        <taxon>Amycolatopsis</taxon>
    </lineage>
</organism>
<dbReference type="PANTHER" id="PTHR10272">
    <property type="entry name" value="PLATELET-ACTIVATING FACTOR ACETYLHYDROLASE"/>
    <property type="match status" value="1"/>
</dbReference>
<keyword evidence="2" id="KW-0442">Lipid degradation</keyword>
<keyword evidence="3" id="KW-0443">Lipid metabolism</keyword>
<evidence type="ECO:0000256" key="1">
    <source>
        <dbReference type="ARBA" id="ARBA00022801"/>
    </source>
</evidence>
<dbReference type="OrthoDB" id="569821at2"/>
<dbReference type="EMBL" id="FORP01000002">
    <property type="protein sequence ID" value="SFI90768.1"/>
    <property type="molecule type" value="Genomic_DNA"/>
</dbReference>
<proteinExistence type="predicted"/>